<evidence type="ECO:0000313" key="2">
    <source>
        <dbReference type="EMBL" id="MCD2195418.1"/>
    </source>
</evidence>
<comment type="caution">
    <text evidence="2">The sequence shown here is derived from an EMBL/GenBank/DDBJ whole genome shotgun (WGS) entry which is preliminary data.</text>
</comment>
<dbReference type="Proteomes" id="UP001199469">
    <property type="component" value="Unassembled WGS sequence"/>
</dbReference>
<dbReference type="Pfam" id="PF11139">
    <property type="entry name" value="SfLAP"/>
    <property type="match status" value="1"/>
</dbReference>
<proteinExistence type="predicted"/>
<gene>
    <name evidence="2" type="ORF">LQ327_18775</name>
</gene>
<dbReference type="RefSeq" id="WP_230736520.1">
    <property type="nucleotide sequence ID" value="NZ_JAJNDB010000004.1"/>
</dbReference>
<feature type="transmembrane region" description="Helical" evidence="1">
    <location>
        <begin position="6"/>
        <end position="26"/>
    </location>
</feature>
<feature type="transmembrane region" description="Helical" evidence="1">
    <location>
        <begin position="197"/>
        <end position="216"/>
    </location>
</feature>
<sequence length="221" mass="23017">MSVDVLVLGLASVVRPTSVAAVYAFLSARSPTPLLVAYLVAGLALSLSVGVAAVAVVHITPPPAPVTTTGRDIADVVLGVLALGAAVWYGLRTPPDRPAPQRPAREALRRRLSQPTVRHAAVAGVATHLPGVFYLGALAAIVASRPGLVGGLLQVALYNLFWFAIPLAALASWTFHPETTRDSAARLTALVQSHKKNIVVVVFVLVGLYLLGVGLYDLLTG</sequence>
<dbReference type="EMBL" id="JAJNDB010000004">
    <property type="protein sequence ID" value="MCD2195418.1"/>
    <property type="molecule type" value="Genomic_DNA"/>
</dbReference>
<organism evidence="2 3">
    <name type="scientific">Actinomycetospora endophytica</name>
    <dbReference type="NCBI Taxonomy" id="2291215"/>
    <lineage>
        <taxon>Bacteria</taxon>
        <taxon>Bacillati</taxon>
        <taxon>Actinomycetota</taxon>
        <taxon>Actinomycetes</taxon>
        <taxon>Pseudonocardiales</taxon>
        <taxon>Pseudonocardiaceae</taxon>
        <taxon>Actinomycetospora</taxon>
    </lineage>
</organism>
<feature type="transmembrane region" description="Helical" evidence="1">
    <location>
        <begin position="120"/>
        <end position="143"/>
    </location>
</feature>
<dbReference type="InterPro" id="IPR021315">
    <property type="entry name" value="Gap/Sap"/>
</dbReference>
<feature type="transmembrane region" description="Helical" evidence="1">
    <location>
        <begin position="73"/>
        <end position="91"/>
    </location>
</feature>
<protein>
    <submittedName>
        <fullName evidence="2">GAP family protein</fullName>
    </submittedName>
</protein>
<keyword evidence="1" id="KW-1133">Transmembrane helix</keyword>
<keyword evidence="1" id="KW-0472">Membrane</keyword>
<feature type="transmembrane region" description="Helical" evidence="1">
    <location>
        <begin position="38"/>
        <end position="61"/>
    </location>
</feature>
<accession>A0ABS8PBP6</accession>
<feature type="transmembrane region" description="Helical" evidence="1">
    <location>
        <begin position="155"/>
        <end position="176"/>
    </location>
</feature>
<keyword evidence="3" id="KW-1185">Reference proteome</keyword>
<keyword evidence="1" id="KW-0812">Transmembrane</keyword>
<name>A0ABS8PBP6_9PSEU</name>
<evidence type="ECO:0000256" key="1">
    <source>
        <dbReference type="SAM" id="Phobius"/>
    </source>
</evidence>
<reference evidence="2 3" key="1">
    <citation type="submission" date="2021-11" db="EMBL/GenBank/DDBJ databases">
        <title>Draft genome sequence of Actinomycetospora sp. SF1 isolated from the rhizosphere soil.</title>
        <authorList>
            <person name="Duangmal K."/>
            <person name="Chantavorakit T."/>
        </authorList>
    </citation>
    <scope>NUCLEOTIDE SEQUENCE [LARGE SCALE GENOMIC DNA]</scope>
    <source>
        <strain evidence="2 3">TBRC 5722</strain>
    </source>
</reference>
<evidence type="ECO:0000313" key="3">
    <source>
        <dbReference type="Proteomes" id="UP001199469"/>
    </source>
</evidence>